<dbReference type="PANTHER" id="PTHR30483:SF6">
    <property type="entry name" value="PERIPLASMIC BINDING PROTEIN OF ABC TRANSPORTER FOR NATURAL AMINO ACIDS"/>
    <property type="match status" value="1"/>
</dbReference>
<evidence type="ECO:0000313" key="6">
    <source>
        <dbReference type="Proteomes" id="UP000661435"/>
    </source>
</evidence>
<feature type="domain" description="Leucine-binding protein" evidence="4">
    <location>
        <begin position="46"/>
        <end position="382"/>
    </location>
</feature>
<evidence type="ECO:0000256" key="1">
    <source>
        <dbReference type="ARBA" id="ARBA00010062"/>
    </source>
</evidence>
<feature type="chain" id="PRO_5038393419" evidence="3">
    <location>
        <begin position="23"/>
        <end position="397"/>
    </location>
</feature>
<dbReference type="SUPFAM" id="SSF53822">
    <property type="entry name" value="Periplasmic binding protein-like I"/>
    <property type="match status" value="1"/>
</dbReference>
<name>A0A8J6JDH0_9FIRM</name>
<evidence type="ECO:0000259" key="4">
    <source>
        <dbReference type="Pfam" id="PF13458"/>
    </source>
</evidence>
<dbReference type="AlphaFoldDB" id="A0A8J6JDH0"/>
<dbReference type="Proteomes" id="UP000661435">
    <property type="component" value="Unassembled WGS sequence"/>
</dbReference>
<reference evidence="5" key="1">
    <citation type="submission" date="2020-08" db="EMBL/GenBank/DDBJ databases">
        <title>Genome public.</title>
        <authorList>
            <person name="Liu C."/>
            <person name="Sun Q."/>
        </authorList>
    </citation>
    <scope>NUCLEOTIDE SEQUENCE</scope>
    <source>
        <strain evidence="5">NSJ-51</strain>
    </source>
</reference>
<dbReference type="InterPro" id="IPR028082">
    <property type="entry name" value="Peripla_BP_I"/>
</dbReference>
<proteinExistence type="inferred from homology"/>
<gene>
    <name evidence="5" type="ORF">H8S57_01290</name>
</gene>
<dbReference type="Pfam" id="PF13458">
    <property type="entry name" value="Peripla_BP_6"/>
    <property type="match status" value="1"/>
</dbReference>
<evidence type="ECO:0000313" key="5">
    <source>
        <dbReference type="EMBL" id="MBC5732360.1"/>
    </source>
</evidence>
<dbReference type="RefSeq" id="WP_186906259.1">
    <property type="nucleotide sequence ID" value="NZ_JACOPP010000001.1"/>
</dbReference>
<accession>A0A8J6JDH0</accession>
<dbReference type="EMBL" id="JACOPP010000001">
    <property type="protein sequence ID" value="MBC5732360.1"/>
    <property type="molecule type" value="Genomic_DNA"/>
</dbReference>
<evidence type="ECO:0000256" key="2">
    <source>
        <dbReference type="ARBA" id="ARBA00022729"/>
    </source>
</evidence>
<feature type="signal peptide" evidence="3">
    <location>
        <begin position="1"/>
        <end position="22"/>
    </location>
</feature>
<dbReference type="Gene3D" id="3.40.50.2300">
    <property type="match status" value="2"/>
</dbReference>
<comment type="caution">
    <text evidence="5">The sequence shown here is derived from an EMBL/GenBank/DDBJ whole genome shotgun (WGS) entry which is preliminary data.</text>
</comment>
<organism evidence="5 6">
    <name type="scientific">Lawsonibacter hominis</name>
    <dbReference type="NCBI Taxonomy" id="2763053"/>
    <lineage>
        <taxon>Bacteria</taxon>
        <taxon>Bacillati</taxon>
        <taxon>Bacillota</taxon>
        <taxon>Clostridia</taxon>
        <taxon>Eubacteriales</taxon>
        <taxon>Oscillospiraceae</taxon>
        <taxon>Lawsonibacter</taxon>
    </lineage>
</organism>
<sequence>MKRTTSVLGLALAAALLLPACTGGTGTGVSAGTELPSVDADGNQIINVAYELPLSGGAGGWDGALMSAGIQIGLDRIRDDLAAIGVAVNPIINDHESSSDTASVNVVKDIEMYRCPVIFGTYTGPLATMAPVCAENQVLLINSRAPGDNLVGLSDWLYNTYPSYAACSAAMADCLYNDEGYRSLGIISDAGSTSKSQHDSFLAAWTAVGGTVAADVEVAADATDYLSVCAQIVQSGAEVVLMANGDDSLTRRVITQFIQLGAGEMGYICLASGDTGYGAEFQVPCYTSQVRVYSDQEIIDTYCSDYAYQDYEWEAASTYVGTMVNGALLLKQAIGYCHANGLDYTGANLKQALDTIGTFEIMGGTITFLEGHTVESPIDIYRGVGSDIQVIRSYYEE</sequence>
<protein>
    <submittedName>
        <fullName evidence="5">ABC transporter substrate-binding protein</fullName>
    </submittedName>
</protein>
<evidence type="ECO:0000256" key="3">
    <source>
        <dbReference type="SAM" id="SignalP"/>
    </source>
</evidence>
<comment type="similarity">
    <text evidence="1">Belongs to the leucine-binding protein family.</text>
</comment>
<keyword evidence="6" id="KW-1185">Reference proteome</keyword>
<keyword evidence="2 3" id="KW-0732">Signal</keyword>
<dbReference type="InterPro" id="IPR051010">
    <property type="entry name" value="BCAA_transport"/>
</dbReference>
<dbReference type="InterPro" id="IPR028081">
    <property type="entry name" value="Leu-bd"/>
</dbReference>
<dbReference type="PANTHER" id="PTHR30483">
    <property type="entry name" value="LEUCINE-SPECIFIC-BINDING PROTEIN"/>
    <property type="match status" value="1"/>
</dbReference>